<dbReference type="InterPro" id="IPR002563">
    <property type="entry name" value="Flavin_Rdtase-like_dom"/>
</dbReference>
<proteinExistence type="inferred from homology"/>
<reference evidence="5" key="1">
    <citation type="journal article" date="2020" name="J. ISSAAS">
        <title>Lactobacilli and other gastrointestinal microbiota of Peromyscus leucopus, reservoir host for agents of Lyme disease and other zoonoses in North America.</title>
        <authorList>
            <person name="Milovic A."/>
            <person name="Bassam K."/>
            <person name="Shao H."/>
            <person name="Chatzistamou I."/>
            <person name="Tufts D.M."/>
            <person name="Diuk-Wasser M."/>
            <person name="Barbour A.G."/>
        </authorList>
    </citation>
    <scope>NUCLEOTIDE SEQUENCE</scope>
    <source>
        <strain evidence="5">LL50</strain>
    </source>
</reference>
<dbReference type="AlphaFoldDB" id="A0A650EP15"/>
<dbReference type="EMBL" id="MN577574">
    <property type="protein sequence ID" value="QGT51530.1"/>
    <property type="molecule type" value="Genomic_DNA"/>
</dbReference>
<name>A0A650EP15_9SPIO</name>
<gene>
    <name evidence="5" type="ORF">Unknown280_2220</name>
</gene>
<evidence type="ECO:0000259" key="4">
    <source>
        <dbReference type="Pfam" id="PF01613"/>
    </source>
</evidence>
<evidence type="ECO:0000256" key="2">
    <source>
        <dbReference type="ARBA" id="ARBA00022630"/>
    </source>
</evidence>
<comment type="similarity">
    <text evidence="3">Belongs to the flavoredoxin family.</text>
</comment>
<comment type="cofactor">
    <cofactor evidence="1">
        <name>FMN</name>
        <dbReference type="ChEBI" id="CHEBI:58210"/>
    </cofactor>
</comment>
<dbReference type="PANTHER" id="PTHR43567:SF1">
    <property type="entry name" value="FLAVOREDOXIN"/>
    <property type="match status" value="1"/>
</dbReference>
<dbReference type="Gene3D" id="2.30.110.10">
    <property type="entry name" value="Electron Transport, Fmn-binding Protein, Chain A"/>
    <property type="match status" value="1"/>
</dbReference>
<dbReference type="PANTHER" id="PTHR43567">
    <property type="entry name" value="FLAVOREDOXIN-RELATED-RELATED"/>
    <property type="match status" value="1"/>
</dbReference>
<evidence type="ECO:0000256" key="3">
    <source>
        <dbReference type="ARBA" id="ARBA00038054"/>
    </source>
</evidence>
<evidence type="ECO:0000256" key="1">
    <source>
        <dbReference type="ARBA" id="ARBA00001917"/>
    </source>
</evidence>
<evidence type="ECO:0000313" key="5">
    <source>
        <dbReference type="EMBL" id="QGT51530.1"/>
    </source>
</evidence>
<keyword evidence="2" id="KW-0285">Flavoprotein</keyword>
<dbReference type="InterPro" id="IPR052174">
    <property type="entry name" value="Flavoredoxin"/>
</dbReference>
<organism evidence="5">
    <name type="scientific">uncultured Spirochaetaceae bacterium</name>
    <dbReference type="NCBI Taxonomy" id="201186"/>
    <lineage>
        <taxon>Bacteria</taxon>
        <taxon>Pseudomonadati</taxon>
        <taxon>Spirochaetota</taxon>
        <taxon>Spirochaetia</taxon>
        <taxon>Spirochaetales</taxon>
        <taxon>Spirochaetaceae</taxon>
        <taxon>environmental samples</taxon>
    </lineage>
</organism>
<accession>A0A650EP15</accession>
<dbReference type="SUPFAM" id="SSF50475">
    <property type="entry name" value="FMN-binding split barrel"/>
    <property type="match status" value="1"/>
</dbReference>
<sequence length="185" mass="20214">MRKNFGSKTWLYPMPVLIIGTYGEDGTPDAMNAAWGGIGDDNQIFLCLSPEHKTVKNILAKKAFTVSLADEAHVVECDYVGIASGNDTPDKIQKSGLHAEKAQNVDAPYFEELPFALECELISYDEKSCHLFGKIVNANIDEKILTDGKIDVKKLKPVTFDCVSHDYIALGESVGKAFSDGLALK</sequence>
<protein>
    <submittedName>
        <fullName evidence="5">Flavin oxidoreductase</fullName>
    </submittedName>
</protein>
<dbReference type="GO" id="GO:0016646">
    <property type="term" value="F:oxidoreductase activity, acting on the CH-NH group of donors, NAD or NADP as acceptor"/>
    <property type="evidence" value="ECO:0007669"/>
    <property type="project" value="UniProtKB-ARBA"/>
</dbReference>
<dbReference type="Pfam" id="PF01613">
    <property type="entry name" value="Flavin_Reduct"/>
    <property type="match status" value="1"/>
</dbReference>
<feature type="domain" description="Flavin reductase like" evidence="4">
    <location>
        <begin position="12"/>
        <end position="143"/>
    </location>
</feature>
<dbReference type="GO" id="GO:0010181">
    <property type="term" value="F:FMN binding"/>
    <property type="evidence" value="ECO:0007669"/>
    <property type="project" value="InterPro"/>
</dbReference>
<dbReference type="InterPro" id="IPR012349">
    <property type="entry name" value="Split_barrel_FMN-bd"/>
</dbReference>